<gene>
    <name evidence="1" type="ORF">ERS852411_02379</name>
</gene>
<proteinExistence type="predicted"/>
<dbReference type="Proteomes" id="UP000095746">
    <property type="component" value="Unassembled WGS sequence"/>
</dbReference>
<dbReference type="EMBL" id="CYZT01000205">
    <property type="protein sequence ID" value="CUO91779.1"/>
    <property type="molecule type" value="Genomic_DNA"/>
</dbReference>
<dbReference type="AlphaFoldDB" id="A0A174J3X4"/>
<evidence type="ECO:0000313" key="1">
    <source>
        <dbReference type="EMBL" id="CUO91779.1"/>
    </source>
</evidence>
<organism evidence="1 2">
    <name type="scientific">Flavonifractor plautii</name>
    <name type="common">Fusobacterium plautii</name>
    <dbReference type="NCBI Taxonomy" id="292800"/>
    <lineage>
        <taxon>Bacteria</taxon>
        <taxon>Bacillati</taxon>
        <taxon>Bacillota</taxon>
        <taxon>Clostridia</taxon>
        <taxon>Eubacteriales</taxon>
        <taxon>Oscillospiraceae</taxon>
        <taxon>Flavonifractor</taxon>
    </lineage>
</organism>
<name>A0A174J3X4_FLAPL</name>
<accession>A0A174J3X4</accession>
<protein>
    <submittedName>
        <fullName evidence="1">Uncharacterized protein</fullName>
    </submittedName>
</protein>
<reference evidence="1 2" key="1">
    <citation type="submission" date="2015-09" db="EMBL/GenBank/DDBJ databases">
        <authorList>
            <consortium name="Pathogen Informatics"/>
        </authorList>
    </citation>
    <scope>NUCLEOTIDE SEQUENCE [LARGE SCALE GENOMIC DNA]</scope>
    <source>
        <strain evidence="1 2">2789STDY5608854</strain>
    </source>
</reference>
<evidence type="ECO:0000313" key="2">
    <source>
        <dbReference type="Proteomes" id="UP000095746"/>
    </source>
</evidence>
<sequence length="124" mass="13431">MPSRRAADRVMCPPAGVYLMELSTRMRRACLVSPTSAQTGTAPSHRAEKVWVWSIIPVSLSTSAATSVKSKVSISMCMESLSPRARKRSCSTSSFMESASCRMASMASWRVAGSSLPQRLSRLA</sequence>